<reference evidence="16 17" key="2">
    <citation type="journal article" date="2019" name="Vet. Microbiol.">
        <title>Genetic characterization of susceptible and multi-drug resistant Mannheimia haemolytica isolated from high-risk stocker calves prior to and after antimicrobial metaphylaxis.</title>
        <authorList>
            <person name="Snyder E.R."/>
            <person name="Alvarez-Narvaez S."/>
            <person name="Credille B.C."/>
        </authorList>
    </citation>
    <scope>NUCLEOTIDE SEQUENCE [LARGE SCALE GENOMIC DNA]</scope>
    <source>
        <strain evidence="13 16">UGA-R5-128-1</strain>
        <strain evidence="12 17">UGA-R7-163-1</strain>
    </source>
</reference>
<dbReference type="Pfam" id="PF00885">
    <property type="entry name" value="DMRL_synthase"/>
    <property type="match status" value="1"/>
</dbReference>
<comment type="subunit">
    <text evidence="9">Forms an icosahedral capsid composed of 60 subunits, arranged as a dodecamer of pentamers.</text>
</comment>
<dbReference type="Proteomes" id="UP000254802">
    <property type="component" value="Unassembled WGS sequence"/>
</dbReference>
<evidence type="ECO:0000256" key="7">
    <source>
        <dbReference type="ARBA" id="ARBA00058151"/>
    </source>
</evidence>
<dbReference type="GO" id="GO:0009231">
    <property type="term" value="P:riboflavin biosynthetic process"/>
    <property type="evidence" value="ECO:0007669"/>
    <property type="project" value="UniProtKB-UniRule"/>
</dbReference>
<keyword evidence="5 9" id="KW-0808">Transferase</keyword>
<evidence type="ECO:0000256" key="3">
    <source>
        <dbReference type="ARBA" id="ARBA00012664"/>
    </source>
</evidence>
<name>A0A249A184_MANHA</name>
<dbReference type="KEGG" id="mhay:VK67_09615"/>
<feature type="binding site" evidence="9">
    <location>
        <position position="113"/>
    </location>
    <ligand>
        <name>5-amino-6-(D-ribitylamino)uracil</name>
        <dbReference type="ChEBI" id="CHEBI:15934"/>
    </ligand>
</feature>
<dbReference type="FunFam" id="3.40.50.960:FF:000001">
    <property type="entry name" value="6,7-dimethyl-8-ribityllumazine synthase"/>
    <property type="match status" value="1"/>
</dbReference>
<dbReference type="STRING" id="75985.WC39_09615"/>
<feature type="binding site" evidence="9">
    <location>
        <position position="127"/>
    </location>
    <ligand>
        <name>(2S)-2-hydroxy-3-oxobutyl phosphate</name>
        <dbReference type="ChEBI" id="CHEBI:58830"/>
    </ligand>
</feature>
<dbReference type="Proteomes" id="UP000315164">
    <property type="component" value="Unassembled WGS sequence"/>
</dbReference>
<dbReference type="RefSeq" id="WP_006249293.1">
    <property type="nucleotide sequence ID" value="NZ_CP011098.1"/>
</dbReference>
<reference evidence="14 15" key="1">
    <citation type="submission" date="2018-06" db="EMBL/GenBank/DDBJ databases">
        <authorList>
            <consortium name="Pathogen Informatics"/>
            <person name="Doyle S."/>
        </authorList>
    </citation>
    <scope>NUCLEOTIDE SEQUENCE [LARGE SCALE GENOMIC DNA]</scope>
    <source>
        <strain evidence="10 15">NCTC10638</strain>
        <strain evidence="11 14">NCTC9380</strain>
    </source>
</reference>
<dbReference type="EMBL" id="UGPL01000006">
    <property type="protein sequence ID" value="STY65568.1"/>
    <property type="molecule type" value="Genomic_DNA"/>
</dbReference>
<evidence type="ECO:0000313" key="11">
    <source>
        <dbReference type="EMBL" id="STY65568.1"/>
    </source>
</evidence>
<proteinExistence type="inferred from homology"/>
<evidence type="ECO:0000256" key="5">
    <source>
        <dbReference type="ARBA" id="ARBA00022679"/>
    </source>
</evidence>
<protein>
    <recommendedName>
        <fullName evidence="8 9">6,7-dimethyl-8-ribityllumazine synthase</fullName>
        <shortName evidence="9">DMRL synthase</shortName>
        <shortName evidence="9">LS</shortName>
        <shortName evidence="9">Lumazine synthase</shortName>
        <ecNumber evidence="3 9">2.5.1.78</ecNumber>
    </recommendedName>
</protein>
<dbReference type="InterPro" id="IPR034964">
    <property type="entry name" value="LS"/>
</dbReference>
<feature type="binding site" evidence="9">
    <location>
        <begin position="80"/>
        <end position="82"/>
    </location>
    <ligand>
        <name>5-amino-6-(D-ribitylamino)uracil</name>
        <dbReference type="ChEBI" id="CHEBI:15934"/>
    </ligand>
</feature>
<evidence type="ECO:0000256" key="1">
    <source>
        <dbReference type="ARBA" id="ARBA00004917"/>
    </source>
</evidence>
<dbReference type="Gene3D" id="3.40.50.960">
    <property type="entry name" value="Lumazine/riboflavin synthase"/>
    <property type="match status" value="1"/>
</dbReference>
<evidence type="ECO:0000313" key="14">
    <source>
        <dbReference type="Proteomes" id="UP000254031"/>
    </source>
</evidence>
<dbReference type="InterPro" id="IPR002180">
    <property type="entry name" value="LS/RS"/>
</dbReference>
<comment type="function">
    <text evidence="7 9">Catalyzes the formation of 6,7-dimethyl-8-ribityllumazine by condensation of 5-amino-6-(D-ribitylamino)uracil with 3,4-dihydroxy-2-butanone 4-phosphate. This is the penultimate step in the biosynthesis of riboflavin.</text>
</comment>
<evidence type="ECO:0000313" key="10">
    <source>
        <dbReference type="EMBL" id="STY60854.1"/>
    </source>
</evidence>
<evidence type="ECO:0000313" key="15">
    <source>
        <dbReference type="Proteomes" id="UP000254802"/>
    </source>
</evidence>
<feature type="active site" description="Proton donor" evidence="9">
    <location>
        <position position="88"/>
    </location>
</feature>
<comment type="pathway">
    <text evidence="1 9">Cofactor biosynthesis; riboflavin biosynthesis; riboflavin from 2-hydroxy-3-oxobutyl phosphate and 5-amino-6-(D-ribitylamino)uracil: step 1/2.</text>
</comment>
<dbReference type="GeneID" id="67369628"/>
<comment type="similarity">
    <text evidence="2 9">Belongs to the DMRL synthase family.</text>
</comment>
<dbReference type="GO" id="GO:0005829">
    <property type="term" value="C:cytosol"/>
    <property type="evidence" value="ECO:0007669"/>
    <property type="project" value="TreeGrafter"/>
</dbReference>
<dbReference type="Proteomes" id="UP000254031">
    <property type="component" value="Unassembled WGS sequence"/>
</dbReference>
<comment type="catalytic activity">
    <reaction evidence="6 9">
        <text>(2S)-2-hydroxy-3-oxobutyl phosphate + 5-amino-6-(D-ribitylamino)uracil = 6,7-dimethyl-8-(1-D-ribityl)lumazine + phosphate + 2 H2O + H(+)</text>
        <dbReference type="Rhea" id="RHEA:26152"/>
        <dbReference type="ChEBI" id="CHEBI:15377"/>
        <dbReference type="ChEBI" id="CHEBI:15378"/>
        <dbReference type="ChEBI" id="CHEBI:15934"/>
        <dbReference type="ChEBI" id="CHEBI:43474"/>
        <dbReference type="ChEBI" id="CHEBI:58201"/>
        <dbReference type="ChEBI" id="CHEBI:58830"/>
        <dbReference type="EC" id="2.5.1.78"/>
    </reaction>
</comment>
<dbReference type="UniPathway" id="UPA00275">
    <property type="reaction ID" value="UER00404"/>
</dbReference>
<feature type="binding site" evidence="9">
    <location>
        <begin position="56"/>
        <end position="58"/>
    </location>
    <ligand>
        <name>5-amino-6-(D-ribitylamino)uracil</name>
        <dbReference type="ChEBI" id="CHEBI:15934"/>
    </ligand>
</feature>
<dbReference type="EC" id="2.5.1.78" evidence="3 9"/>
<evidence type="ECO:0000256" key="4">
    <source>
        <dbReference type="ARBA" id="ARBA00022619"/>
    </source>
</evidence>
<dbReference type="KEGG" id="mhaq:WC39_09615"/>
<organism evidence="13 16">
    <name type="scientific">Mannheimia haemolytica</name>
    <name type="common">Pasteurella haemolytica</name>
    <dbReference type="NCBI Taxonomy" id="75985"/>
    <lineage>
        <taxon>Bacteria</taxon>
        <taxon>Pseudomonadati</taxon>
        <taxon>Pseudomonadota</taxon>
        <taxon>Gammaproteobacteria</taxon>
        <taxon>Pasteurellales</taxon>
        <taxon>Pasteurellaceae</taxon>
        <taxon>Mannheimia</taxon>
    </lineage>
</organism>
<evidence type="ECO:0000256" key="2">
    <source>
        <dbReference type="ARBA" id="ARBA00007424"/>
    </source>
</evidence>
<evidence type="ECO:0000256" key="8">
    <source>
        <dbReference type="ARBA" id="ARBA00072606"/>
    </source>
</evidence>
<dbReference type="SUPFAM" id="SSF52121">
    <property type="entry name" value="Lumazine synthase"/>
    <property type="match status" value="1"/>
</dbReference>
<dbReference type="GO" id="GO:0000906">
    <property type="term" value="F:6,7-dimethyl-8-ribityllumazine synthase activity"/>
    <property type="evidence" value="ECO:0007669"/>
    <property type="project" value="UniProtKB-UniRule"/>
</dbReference>
<dbReference type="PANTHER" id="PTHR21058:SF0">
    <property type="entry name" value="6,7-DIMETHYL-8-RIBITYLLUMAZINE SYNTHASE"/>
    <property type="match status" value="1"/>
</dbReference>
<evidence type="ECO:0000313" key="16">
    <source>
        <dbReference type="Proteomes" id="UP000315164"/>
    </source>
</evidence>
<dbReference type="EMBL" id="UGPN01000002">
    <property type="protein sequence ID" value="STY60854.1"/>
    <property type="molecule type" value="Genomic_DNA"/>
</dbReference>
<dbReference type="HAMAP" id="MF_00178">
    <property type="entry name" value="Lumazine_synth"/>
    <property type="match status" value="1"/>
</dbReference>
<dbReference type="PANTHER" id="PTHR21058">
    <property type="entry name" value="6,7-DIMETHYL-8-RIBITYLLUMAZINE SYNTHASE DMRL SYNTHASE LUMAZINE SYNTHASE"/>
    <property type="match status" value="1"/>
</dbReference>
<sequence length="154" mass="16342">MATFQGNYIATGLKFGIVATNWHKIFIDQLLNGATDKLLRHGVEEKNIDTVWVPGALEISIAAKKMAQSGRYDAIICLGAVVRGATSHYDVVVNESAKGISSSALETGVPIINGILTVENLEQAIERSGTKAGNKGEECAMVAIEMANLLKALA</sequence>
<keyword evidence="4 9" id="KW-0686">Riboflavin biosynthesis</keyword>
<evidence type="ECO:0000313" key="17">
    <source>
        <dbReference type="Proteomes" id="UP000318394"/>
    </source>
</evidence>
<dbReference type="Proteomes" id="UP000318394">
    <property type="component" value="Unassembled WGS sequence"/>
</dbReference>
<gene>
    <name evidence="9 10" type="primary">ribH</name>
    <name evidence="13" type="ORF">FEA53_02710</name>
    <name evidence="12" type="ORF">FEB89_02710</name>
    <name evidence="10" type="ORF">NCTC10638_02061</name>
    <name evidence="11" type="ORF">NCTC9380_00835</name>
</gene>
<dbReference type="InterPro" id="IPR036467">
    <property type="entry name" value="LS/RS_sf"/>
</dbReference>
<feature type="binding site" evidence="9">
    <location>
        <position position="22"/>
    </location>
    <ligand>
        <name>5-amino-6-(D-ribitylamino)uracil</name>
        <dbReference type="ChEBI" id="CHEBI:15934"/>
    </ligand>
</feature>
<dbReference type="NCBIfam" id="TIGR00114">
    <property type="entry name" value="lumazine-synth"/>
    <property type="match status" value="1"/>
</dbReference>
<dbReference type="EMBL" id="VAJI01000003">
    <property type="protein sequence ID" value="TRB39552.1"/>
    <property type="molecule type" value="Genomic_DNA"/>
</dbReference>
<dbReference type="EMBL" id="VAJB01000003">
    <property type="protein sequence ID" value="TRB75881.1"/>
    <property type="molecule type" value="Genomic_DNA"/>
</dbReference>
<feature type="binding site" evidence="9">
    <location>
        <begin position="85"/>
        <end position="86"/>
    </location>
    <ligand>
        <name>(2S)-2-hydroxy-3-oxobutyl phosphate</name>
        <dbReference type="ChEBI" id="CHEBI:58830"/>
    </ligand>
</feature>
<evidence type="ECO:0000256" key="9">
    <source>
        <dbReference type="HAMAP-Rule" id="MF_00178"/>
    </source>
</evidence>
<evidence type="ECO:0000256" key="6">
    <source>
        <dbReference type="ARBA" id="ARBA00048785"/>
    </source>
</evidence>
<dbReference type="AlphaFoldDB" id="A0A249A184"/>
<dbReference type="OrthoDB" id="9809709at2"/>
<evidence type="ECO:0000313" key="12">
    <source>
        <dbReference type="EMBL" id="TRB39552.1"/>
    </source>
</evidence>
<evidence type="ECO:0000313" key="13">
    <source>
        <dbReference type="EMBL" id="TRB75881.1"/>
    </source>
</evidence>
<dbReference type="GO" id="GO:0009349">
    <property type="term" value="C:riboflavin synthase complex"/>
    <property type="evidence" value="ECO:0007669"/>
    <property type="project" value="UniProtKB-UniRule"/>
</dbReference>
<accession>A0A249A184</accession>
<dbReference type="CDD" id="cd09209">
    <property type="entry name" value="Lumazine_synthase-I"/>
    <property type="match status" value="1"/>
</dbReference>
<keyword evidence="17" id="KW-1185">Reference proteome</keyword>